<gene>
    <name evidence="1" type="ORF">LCGC14_3115500</name>
</gene>
<dbReference type="EMBL" id="LAZR01067535">
    <property type="protein sequence ID" value="KKK51384.1"/>
    <property type="molecule type" value="Genomic_DNA"/>
</dbReference>
<evidence type="ECO:0000313" key="1">
    <source>
        <dbReference type="EMBL" id="KKK51384.1"/>
    </source>
</evidence>
<organism evidence="1">
    <name type="scientific">marine sediment metagenome</name>
    <dbReference type="NCBI Taxonomy" id="412755"/>
    <lineage>
        <taxon>unclassified sequences</taxon>
        <taxon>metagenomes</taxon>
        <taxon>ecological metagenomes</taxon>
    </lineage>
</organism>
<proteinExistence type="predicted"/>
<sequence>DHRIQIGTTEDNARIYRRWVQGQVHLFTRVKPDARGANYIIQCTLSNHYSLPLKSLSPKTK</sequence>
<reference evidence="1" key="1">
    <citation type="journal article" date="2015" name="Nature">
        <title>Complex archaea that bridge the gap between prokaryotes and eukaryotes.</title>
        <authorList>
            <person name="Spang A."/>
            <person name="Saw J.H."/>
            <person name="Jorgensen S.L."/>
            <person name="Zaremba-Niedzwiedzka K."/>
            <person name="Martijn J."/>
            <person name="Lind A.E."/>
            <person name="van Eijk R."/>
            <person name="Schleper C."/>
            <person name="Guy L."/>
            <person name="Ettema T.J."/>
        </authorList>
    </citation>
    <scope>NUCLEOTIDE SEQUENCE</scope>
</reference>
<name>A0A0F8YB92_9ZZZZ</name>
<dbReference type="AlphaFoldDB" id="A0A0F8YB92"/>
<feature type="non-terminal residue" evidence="1">
    <location>
        <position position="1"/>
    </location>
</feature>
<accession>A0A0F8YB92</accession>
<comment type="caution">
    <text evidence="1">The sequence shown here is derived from an EMBL/GenBank/DDBJ whole genome shotgun (WGS) entry which is preliminary data.</text>
</comment>
<protein>
    <submittedName>
        <fullName evidence="1">Uncharacterized protein</fullName>
    </submittedName>
</protein>